<accession>B1WQC9</accession>
<name>B1WQC9_CROS5</name>
<dbReference type="Proteomes" id="UP000001203">
    <property type="component" value="Chromosome circular"/>
</dbReference>
<evidence type="ECO:0000313" key="1">
    <source>
        <dbReference type="EMBL" id="ACB50051.1"/>
    </source>
</evidence>
<protein>
    <submittedName>
        <fullName evidence="1">Uncharacterized protein</fullName>
    </submittedName>
</protein>
<gene>
    <name evidence="1" type="ordered locus">cce_0700</name>
</gene>
<organism evidence="1 2">
    <name type="scientific">Crocosphaera subtropica (strain ATCC 51142 / BH68)</name>
    <name type="common">Cyanothece sp. (strain ATCC 51142)</name>
    <dbReference type="NCBI Taxonomy" id="43989"/>
    <lineage>
        <taxon>Bacteria</taxon>
        <taxon>Bacillati</taxon>
        <taxon>Cyanobacteriota</taxon>
        <taxon>Cyanophyceae</taxon>
        <taxon>Oscillatoriophycideae</taxon>
        <taxon>Chroococcales</taxon>
        <taxon>Aphanothecaceae</taxon>
        <taxon>Crocosphaera</taxon>
        <taxon>Crocosphaera subtropica</taxon>
    </lineage>
</organism>
<dbReference type="EMBL" id="CP000806">
    <property type="protein sequence ID" value="ACB50051.1"/>
    <property type="molecule type" value="Genomic_DNA"/>
</dbReference>
<dbReference type="HOGENOM" id="CLU_1764977_0_0_3"/>
<dbReference type="AlphaFoldDB" id="B1WQC9"/>
<evidence type="ECO:0000313" key="2">
    <source>
        <dbReference type="Proteomes" id="UP000001203"/>
    </source>
</evidence>
<dbReference type="STRING" id="43989.cce_0700"/>
<proteinExistence type="predicted"/>
<dbReference type="RefSeq" id="WP_009545943.1">
    <property type="nucleotide sequence ID" value="NC_010546.1"/>
</dbReference>
<keyword evidence="2" id="KW-1185">Reference proteome</keyword>
<dbReference type="KEGG" id="cyt:cce_0700"/>
<sequence length="147" mass="17253">MSGKMISIPILVFKNNGERELGKNNDMTTNLEKSIRIIKDKLNHPSFLNQLKNYQELKERKLLISSNLINSQQAWGVGLLFQELQNQIVLLEVMRESDILEQINLVINDDKFDKFKETDQNNIQAWLLSIVDSFQEKLWKYLVKVFV</sequence>
<reference evidence="1 2" key="1">
    <citation type="journal article" date="2008" name="Proc. Natl. Acad. Sci. U.S.A.">
        <title>The genome of Cyanothece 51142, a unicellular diazotrophic cyanobacterium important in the marine nitrogen cycle.</title>
        <authorList>
            <person name="Welsh E.A."/>
            <person name="Liberton M."/>
            <person name="Stoeckel J."/>
            <person name="Loh T."/>
            <person name="Elvitigala T."/>
            <person name="Wang C."/>
            <person name="Wollam A."/>
            <person name="Fulton R.S."/>
            <person name="Clifton S.W."/>
            <person name="Jacobs J.M."/>
            <person name="Aurora R."/>
            <person name="Ghosh B.K."/>
            <person name="Sherman L.A."/>
            <person name="Smith R.D."/>
            <person name="Wilson R.K."/>
            <person name="Pakrasi H.B."/>
        </authorList>
    </citation>
    <scope>NUCLEOTIDE SEQUENCE [LARGE SCALE GENOMIC DNA]</scope>
    <source>
        <strain evidence="2">ATCC 51142 / BH68</strain>
    </source>
</reference>